<accession>A0A5N6UVJ4</accession>
<dbReference type="Proteomes" id="UP000326950">
    <property type="component" value="Unassembled WGS sequence"/>
</dbReference>
<feature type="domain" description="Zn(2)-C6 fungal-type" evidence="6">
    <location>
        <begin position="41"/>
        <end position="70"/>
    </location>
</feature>
<evidence type="ECO:0000256" key="4">
    <source>
        <dbReference type="ARBA" id="ARBA00023242"/>
    </source>
</evidence>
<dbReference type="Pfam" id="PF00172">
    <property type="entry name" value="Zn_clus"/>
    <property type="match status" value="1"/>
</dbReference>
<evidence type="ECO:0000313" key="7">
    <source>
        <dbReference type="EMBL" id="KAE8162669.1"/>
    </source>
</evidence>
<dbReference type="GO" id="GO:0000981">
    <property type="term" value="F:DNA-binding transcription factor activity, RNA polymerase II-specific"/>
    <property type="evidence" value="ECO:0007669"/>
    <property type="project" value="InterPro"/>
</dbReference>
<dbReference type="InterPro" id="IPR053187">
    <property type="entry name" value="Notoamide_regulator"/>
</dbReference>
<keyword evidence="3" id="KW-0804">Transcription</keyword>
<dbReference type="GO" id="GO:0003677">
    <property type="term" value="F:DNA binding"/>
    <property type="evidence" value="ECO:0007669"/>
    <property type="project" value="UniProtKB-KW"/>
</dbReference>
<dbReference type="Gene3D" id="4.10.240.10">
    <property type="entry name" value="Zn(2)-C6 fungal-type DNA-binding domain"/>
    <property type="match status" value="1"/>
</dbReference>
<dbReference type="AlphaFoldDB" id="A0A5N6UVJ4"/>
<sequence>MSREECAPALPPLKPRPEYVPQSEEKDVEPFSVRRIRSSAACTECRRRRIKCNGYTPCEQCTLHNRECVINLLHDKRKKIYLRELEQELQYHRTFFHQLYQVVCECDDADVNQLVSLIRDGGTKEDIKNTIEGYLQHDIQRPICGESSGKDK</sequence>
<evidence type="ECO:0000259" key="6">
    <source>
        <dbReference type="PROSITE" id="PS50048"/>
    </source>
</evidence>
<dbReference type="PROSITE" id="PS00463">
    <property type="entry name" value="ZN2_CY6_FUNGAL_1"/>
    <property type="match status" value="1"/>
</dbReference>
<dbReference type="GO" id="GO:0009893">
    <property type="term" value="P:positive regulation of metabolic process"/>
    <property type="evidence" value="ECO:0007669"/>
    <property type="project" value="UniProtKB-ARBA"/>
</dbReference>
<evidence type="ECO:0000256" key="1">
    <source>
        <dbReference type="ARBA" id="ARBA00023015"/>
    </source>
</evidence>
<name>A0A5N6UVJ4_ASPTM</name>
<dbReference type="SMART" id="SM00066">
    <property type="entry name" value="GAL4"/>
    <property type="match status" value="1"/>
</dbReference>
<dbReference type="PANTHER" id="PTHR47256">
    <property type="entry name" value="ZN(II)2CYS6 TRANSCRIPTION FACTOR (EUROFUNG)-RELATED"/>
    <property type="match status" value="1"/>
</dbReference>
<dbReference type="InterPro" id="IPR001138">
    <property type="entry name" value="Zn2Cys6_DnaBD"/>
</dbReference>
<dbReference type="PROSITE" id="PS50048">
    <property type="entry name" value="ZN2_CY6_FUNGAL_2"/>
    <property type="match status" value="1"/>
</dbReference>
<reference evidence="7 8" key="1">
    <citation type="submission" date="2019-04" db="EMBL/GenBank/DDBJ databases">
        <title>Friends and foes A comparative genomics study of 23 Aspergillus species from section Flavi.</title>
        <authorList>
            <consortium name="DOE Joint Genome Institute"/>
            <person name="Kjaerbolling I."/>
            <person name="Vesth T."/>
            <person name="Frisvad J.C."/>
            <person name="Nybo J.L."/>
            <person name="Theobald S."/>
            <person name="Kildgaard S."/>
            <person name="Isbrandt T."/>
            <person name="Kuo A."/>
            <person name="Sato A."/>
            <person name="Lyhne E.K."/>
            <person name="Kogle M.E."/>
            <person name="Wiebenga A."/>
            <person name="Kun R.S."/>
            <person name="Lubbers R.J."/>
            <person name="Makela M.R."/>
            <person name="Barry K."/>
            <person name="Chovatia M."/>
            <person name="Clum A."/>
            <person name="Daum C."/>
            <person name="Haridas S."/>
            <person name="He G."/>
            <person name="LaButti K."/>
            <person name="Lipzen A."/>
            <person name="Mondo S."/>
            <person name="Riley R."/>
            <person name="Salamov A."/>
            <person name="Simmons B.A."/>
            <person name="Magnuson J.K."/>
            <person name="Henrissat B."/>
            <person name="Mortensen U.H."/>
            <person name="Larsen T.O."/>
            <person name="Devries R.P."/>
            <person name="Grigoriev I.V."/>
            <person name="Machida M."/>
            <person name="Baker S.E."/>
            <person name="Andersen M.R."/>
        </authorList>
    </citation>
    <scope>NUCLEOTIDE SEQUENCE [LARGE SCALE GENOMIC DNA]</scope>
    <source>
        <strain evidence="7 8">CBS 117626</strain>
    </source>
</reference>
<evidence type="ECO:0000256" key="2">
    <source>
        <dbReference type="ARBA" id="ARBA00023125"/>
    </source>
</evidence>
<proteinExistence type="predicted"/>
<keyword evidence="2" id="KW-0238">DNA-binding</keyword>
<dbReference type="SUPFAM" id="SSF57701">
    <property type="entry name" value="Zn2/Cys6 DNA-binding domain"/>
    <property type="match status" value="1"/>
</dbReference>
<keyword evidence="1" id="KW-0805">Transcription regulation</keyword>
<dbReference type="GO" id="GO:0008270">
    <property type="term" value="F:zinc ion binding"/>
    <property type="evidence" value="ECO:0007669"/>
    <property type="project" value="InterPro"/>
</dbReference>
<dbReference type="PANTHER" id="PTHR47256:SF1">
    <property type="entry name" value="ZN(II)2CYS6 TRANSCRIPTION FACTOR (EUROFUNG)"/>
    <property type="match status" value="1"/>
</dbReference>
<keyword evidence="8" id="KW-1185">Reference proteome</keyword>
<organism evidence="7 8">
    <name type="scientific">Aspergillus tamarii</name>
    <dbReference type="NCBI Taxonomy" id="41984"/>
    <lineage>
        <taxon>Eukaryota</taxon>
        <taxon>Fungi</taxon>
        <taxon>Dikarya</taxon>
        <taxon>Ascomycota</taxon>
        <taxon>Pezizomycotina</taxon>
        <taxon>Eurotiomycetes</taxon>
        <taxon>Eurotiomycetidae</taxon>
        <taxon>Eurotiales</taxon>
        <taxon>Aspergillaceae</taxon>
        <taxon>Aspergillus</taxon>
        <taxon>Aspergillus subgen. Circumdati</taxon>
    </lineage>
</organism>
<dbReference type="OrthoDB" id="4385350at2759"/>
<dbReference type="InterPro" id="IPR036864">
    <property type="entry name" value="Zn2-C6_fun-type_DNA-bd_sf"/>
</dbReference>
<feature type="region of interest" description="Disordered" evidence="5">
    <location>
        <begin position="1"/>
        <end position="25"/>
    </location>
</feature>
<protein>
    <recommendedName>
        <fullName evidence="6">Zn(2)-C6 fungal-type domain-containing protein</fullName>
    </recommendedName>
</protein>
<evidence type="ECO:0000256" key="5">
    <source>
        <dbReference type="SAM" id="MobiDB-lite"/>
    </source>
</evidence>
<keyword evidence="4" id="KW-0539">Nucleus</keyword>
<evidence type="ECO:0000256" key="3">
    <source>
        <dbReference type="ARBA" id="ARBA00023163"/>
    </source>
</evidence>
<dbReference type="EMBL" id="ML738626">
    <property type="protein sequence ID" value="KAE8162669.1"/>
    <property type="molecule type" value="Genomic_DNA"/>
</dbReference>
<dbReference type="CDD" id="cd00067">
    <property type="entry name" value="GAL4"/>
    <property type="match status" value="1"/>
</dbReference>
<evidence type="ECO:0000313" key="8">
    <source>
        <dbReference type="Proteomes" id="UP000326950"/>
    </source>
</evidence>
<gene>
    <name evidence="7" type="ORF">BDV40DRAFT_264819</name>
</gene>